<sequence>MIGVAHPDDDLYFVDPEIRKTIRAGCAVTTVYLTAGDDGKSPQAARDYVARRENGLRAAYAELAGAPDRWTEDSTRVNGRSIRSFSLGSGSPSPVKLLFLGLHDGLPHGQESESMLKLFLATRERIQLFQSMESYTEDELLQTLSDLARQERAQRILTLDYDNASFAFGLRGKVDHSDHGIGARYFRKAGYLSGIPVASYLGYTMSSLEPNLPPEQVVEKEAAVRRYIARADCHSKNGCATADTYRGPLQLDDSDWVHRQYQQEHRNPRIGEIMGDIGRTTEFSSRDPEQCLEAMSTQPKYGAVRINTCNGTSAQKWEIRDAGTIRTRLHRGYCLTKLTGGAGLAPCNASRPEQKWAHKPWKSTTWKRTAWRIVGEKGMCLYQDDRSLPPYWNSRTAQHPRLGLVSCNKQPEPELYWRWTAGTAHNDPNIA</sequence>
<dbReference type="RefSeq" id="WP_345517177.1">
    <property type="nucleotide sequence ID" value="NZ_BAAAXD010000044.1"/>
</dbReference>
<evidence type="ECO:0000313" key="4">
    <source>
        <dbReference type="Proteomes" id="UP001589710"/>
    </source>
</evidence>
<reference evidence="3 4" key="1">
    <citation type="submission" date="2024-09" db="EMBL/GenBank/DDBJ databases">
        <authorList>
            <person name="Sun Q."/>
            <person name="Mori K."/>
        </authorList>
    </citation>
    <scope>NUCLEOTIDE SEQUENCE [LARGE SCALE GENOMIC DNA]</scope>
    <source>
        <strain evidence="3 4">JCM 3331</strain>
    </source>
</reference>
<dbReference type="Gene3D" id="2.80.10.50">
    <property type="match status" value="1"/>
</dbReference>
<comment type="caution">
    <text evidence="3">The sequence shown here is derived from an EMBL/GenBank/DDBJ whole genome shotgun (WGS) entry which is preliminary data.</text>
</comment>
<dbReference type="SMART" id="SM00458">
    <property type="entry name" value="RICIN"/>
    <property type="match status" value="1"/>
</dbReference>
<dbReference type="EMBL" id="JBHMCG010000031">
    <property type="protein sequence ID" value="MFB9572023.1"/>
    <property type="molecule type" value="Genomic_DNA"/>
</dbReference>
<dbReference type="InterPro" id="IPR024078">
    <property type="entry name" value="LmbE-like_dom_sf"/>
</dbReference>
<evidence type="ECO:0000256" key="1">
    <source>
        <dbReference type="ARBA" id="ARBA00022833"/>
    </source>
</evidence>
<dbReference type="InterPro" id="IPR003737">
    <property type="entry name" value="GlcNAc_PI_deacetylase-related"/>
</dbReference>
<name>A0ABV5R2E6_9ACTN</name>
<proteinExistence type="predicted"/>
<dbReference type="Pfam" id="PF02585">
    <property type="entry name" value="PIG-L"/>
    <property type="match status" value="1"/>
</dbReference>
<dbReference type="Proteomes" id="UP001589710">
    <property type="component" value="Unassembled WGS sequence"/>
</dbReference>
<dbReference type="InterPro" id="IPR000772">
    <property type="entry name" value="Ricin_B_lectin"/>
</dbReference>
<protein>
    <submittedName>
        <fullName evidence="3">PIG-L family deacetylase</fullName>
    </submittedName>
</protein>
<gene>
    <name evidence="3" type="ORF">ACFFTL_06720</name>
</gene>
<dbReference type="InterPro" id="IPR035992">
    <property type="entry name" value="Ricin_B-like_lectins"/>
</dbReference>
<dbReference type="PANTHER" id="PTHR12993:SF26">
    <property type="entry name" value="1D-MYO-INOSITOL 2-ACETAMIDO-2-DEOXY-ALPHA-D-GLUCOPYRANOSIDE DEACETYLASE"/>
    <property type="match status" value="1"/>
</dbReference>
<dbReference type="Gene3D" id="3.40.50.10320">
    <property type="entry name" value="LmbE-like"/>
    <property type="match status" value="1"/>
</dbReference>
<keyword evidence="1" id="KW-0862">Zinc</keyword>
<accession>A0ABV5R2E6</accession>
<keyword evidence="4" id="KW-1185">Reference proteome</keyword>
<evidence type="ECO:0000259" key="2">
    <source>
        <dbReference type="SMART" id="SM00458"/>
    </source>
</evidence>
<dbReference type="SUPFAM" id="SSF102588">
    <property type="entry name" value="LmbE-like"/>
    <property type="match status" value="1"/>
</dbReference>
<organism evidence="3 4">
    <name type="scientific">Streptomyces yanii</name>
    <dbReference type="NCBI Taxonomy" id="78510"/>
    <lineage>
        <taxon>Bacteria</taxon>
        <taxon>Bacillati</taxon>
        <taxon>Actinomycetota</taxon>
        <taxon>Actinomycetes</taxon>
        <taxon>Kitasatosporales</taxon>
        <taxon>Streptomycetaceae</taxon>
        <taxon>Streptomyces</taxon>
    </lineage>
</organism>
<dbReference type="SUPFAM" id="SSF50370">
    <property type="entry name" value="Ricin B-like lectins"/>
    <property type="match status" value="1"/>
</dbReference>
<evidence type="ECO:0000313" key="3">
    <source>
        <dbReference type="EMBL" id="MFB9572023.1"/>
    </source>
</evidence>
<dbReference type="PANTHER" id="PTHR12993">
    <property type="entry name" value="N-ACETYLGLUCOSAMINYL-PHOSPHATIDYLINOSITOL DE-N-ACETYLASE-RELATED"/>
    <property type="match status" value="1"/>
</dbReference>
<dbReference type="Pfam" id="PF00652">
    <property type="entry name" value="Ricin_B_lectin"/>
    <property type="match status" value="1"/>
</dbReference>
<dbReference type="PROSITE" id="PS50231">
    <property type="entry name" value="RICIN_B_LECTIN"/>
    <property type="match status" value="1"/>
</dbReference>
<feature type="domain" description="Ricin B lectin" evidence="2">
    <location>
        <begin position="279"/>
        <end position="422"/>
    </location>
</feature>